<organism evidence="1 2">
    <name type="scientific">Cotesia glomerata</name>
    <name type="common">Lepidopteran parasitic wasp</name>
    <name type="synonym">Apanteles glomeratus</name>
    <dbReference type="NCBI Taxonomy" id="32391"/>
    <lineage>
        <taxon>Eukaryota</taxon>
        <taxon>Metazoa</taxon>
        <taxon>Ecdysozoa</taxon>
        <taxon>Arthropoda</taxon>
        <taxon>Hexapoda</taxon>
        <taxon>Insecta</taxon>
        <taxon>Pterygota</taxon>
        <taxon>Neoptera</taxon>
        <taxon>Endopterygota</taxon>
        <taxon>Hymenoptera</taxon>
        <taxon>Apocrita</taxon>
        <taxon>Ichneumonoidea</taxon>
        <taxon>Braconidae</taxon>
        <taxon>Microgastrinae</taxon>
        <taxon>Cotesia</taxon>
    </lineage>
</organism>
<comment type="caution">
    <text evidence="1">The sequence shown here is derived from an EMBL/GenBank/DDBJ whole genome shotgun (WGS) entry which is preliminary data.</text>
</comment>
<accession>A0AAV7HU31</accession>
<reference evidence="1 2" key="1">
    <citation type="journal article" date="2021" name="J. Hered.">
        <title>A chromosome-level genome assembly of the parasitoid wasp, Cotesia glomerata (Hymenoptera: Braconidae).</title>
        <authorList>
            <person name="Pinto B.J."/>
            <person name="Weis J.J."/>
            <person name="Gamble T."/>
            <person name="Ode P.J."/>
            <person name="Paul R."/>
            <person name="Zaspel J.M."/>
        </authorList>
    </citation>
    <scope>NUCLEOTIDE SEQUENCE [LARGE SCALE GENOMIC DNA]</scope>
    <source>
        <strain evidence="1">CgM1</strain>
    </source>
</reference>
<sequence>MIGWCKAKRNERPRSRMDECVVERYSNGDYCGMLGVYHRQHRNNCISTCVKRDRRCYRSTILVNPQ</sequence>
<dbReference type="EMBL" id="JAHXZJ010002982">
    <property type="protein sequence ID" value="KAH0534237.1"/>
    <property type="molecule type" value="Genomic_DNA"/>
</dbReference>
<proteinExistence type="predicted"/>
<dbReference type="AlphaFoldDB" id="A0AAV7HU31"/>
<evidence type="ECO:0000313" key="1">
    <source>
        <dbReference type="EMBL" id="KAH0534237.1"/>
    </source>
</evidence>
<protein>
    <submittedName>
        <fullName evidence="1">Uncharacterized protein</fullName>
    </submittedName>
</protein>
<dbReference type="Proteomes" id="UP000826195">
    <property type="component" value="Unassembled WGS sequence"/>
</dbReference>
<gene>
    <name evidence="1" type="ORF">KQX54_001595</name>
</gene>
<name>A0AAV7HU31_COTGL</name>
<keyword evidence="2" id="KW-1185">Reference proteome</keyword>
<evidence type="ECO:0000313" key="2">
    <source>
        <dbReference type="Proteomes" id="UP000826195"/>
    </source>
</evidence>